<reference evidence="9" key="1">
    <citation type="journal article" date="2019" name="Int. J. Syst. Evol. Microbiol.">
        <title>The Global Catalogue of Microorganisms (GCM) 10K type strain sequencing project: providing services to taxonomists for standard genome sequencing and annotation.</title>
        <authorList>
            <consortium name="The Broad Institute Genomics Platform"/>
            <consortium name="The Broad Institute Genome Sequencing Center for Infectious Disease"/>
            <person name="Wu L."/>
            <person name="Ma J."/>
        </authorList>
    </citation>
    <scope>NUCLEOTIDE SEQUENCE [LARGE SCALE GENOMIC DNA]</scope>
    <source>
        <strain evidence="9">JCM 17841</strain>
    </source>
</reference>
<evidence type="ECO:0000256" key="1">
    <source>
        <dbReference type="ARBA" id="ARBA00004370"/>
    </source>
</evidence>
<dbReference type="PANTHER" id="PTHR11910">
    <property type="entry name" value="ATP SYNTHASE DELTA CHAIN"/>
    <property type="match status" value="1"/>
</dbReference>
<evidence type="ECO:0000256" key="5">
    <source>
        <dbReference type="ARBA" id="ARBA00023136"/>
    </source>
</evidence>
<accession>A0ABP8QIV7</accession>
<keyword evidence="7" id="KW-1003">Cell membrane</keyword>
<dbReference type="PROSITE" id="PS00389">
    <property type="entry name" value="ATPASE_DELTA"/>
    <property type="match status" value="1"/>
</dbReference>
<dbReference type="Proteomes" id="UP001501243">
    <property type="component" value="Unassembled WGS sequence"/>
</dbReference>
<keyword evidence="6 7" id="KW-0066">ATP synthesis</keyword>
<comment type="subcellular location">
    <subcellularLocation>
        <location evidence="7">Cell membrane</location>
        <topology evidence="7">Peripheral membrane protein</topology>
    </subcellularLocation>
    <subcellularLocation>
        <location evidence="1">Membrane</location>
    </subcellularLocation>
</comment>
<protein>
    <recommendedName>
        <fullName evidence="7">ATP synthase subunit delta</fullName>
    </recommendedName>
    <alternativeName>
        <fullName evidence="7">ATP synthase F(1) sector subunit delta</fullName>
    </alternativeName>
    <alternativeName>
        <fullName evidence="7">F-type ATPase subunit delta</fullName>
        <shortName evidence="7">F-ATPase subunit delta</shortName>
    </alternativeName>
</protein>
<dbReference type="InterPro" id="IPR026015">
    <property type="entry name" value="ATP_synth_OSCP/delta_N_sf"/>
</dbReference>
<evidence type="ECO:0000256" key="4">
    <source>
        <dbReference type="ARBA" id="ARBA00023065"/>
    </source>
</evidence>
<keyword evidence="4 7" id="KW-0406">Ion transport</keyword>
<evidence type="ECO:0000256" key="6">
    <source>
        <dbReference type="ARBA" id="ARBA00023310"/>
    </source>
</evidence>
<evidence type="ECO:0000256" key="3">
    <source>
        <dbReference type="ARBA" id="ARBA00022781"/>
    </source>
</evidence>
<proteinExistence type="inferred from homology"/>
<dbReference type="NCBIfam" id="TIGR01145">
    <property type="entry name" value="ATP_synt_delta"/>
    <property type="match status" value="1"/>
</dbReference>
<evidence type="ECO:0000313" key="9">
    <source>
        <dbReference type="Proteomes" id="UP001501243"/>
    </source>
</evidence>
<comment type="caution">
    <text evidence="8">The sequence shown here is derived from an EMBL/GenBank/DDBJ whole genome shotgun (WGS) entry which is preliminary data.</text>
</comment>
<dbReference type="RefSeq" id="WP_208129817.1">
    <property type="nucleotide sequence ID" value="NZ_BAABGQ010000006.1"/>
</dbReference>
<evidence type="ECO:0000256" key="2">
    <source>
        <dbReference type="ARBA" id="ARBA00022448"/>
    </source>
</evidence>
<dbReference type="InterPro" id="IPR020781">
    <property type="entry name" value="ATPase_OSCP/d_CS"/>
</dbReference>
<keyword evidence="2 7" id="KW-0813">Transport</keyword>
<dbReference type="HAMAP" id="MF_01416">
    <property type="entry name" value="ATP_synth_delta_bact"/>
    <property type="match status" value="1"/>
</dbReference>
<keyword evidence="7" id="KW-0139">CF(1)</keyword>
<evidence type="ECO:0000313" key="8">
    <source>
        <dbReference type="EMBL" id="GAA4503358.1"/>
    </source>
</evidence>
<dbReference type="InterPro" id="IPR000711">
    <property type="entry name" value="ATPase_OSCP/dsu"/>
</dbReference>
<dbReference type="PRINTS" id="PR00125">
    <property type="entry name" value="ATPASEDELTA"/>
</dbReference>
<dbReference type="Gene3D" id="1.10.520.20">
    <property type="entry name" value="N-terminal domain of the delta subunit of the F1F0-ATP synthase"/>
    <property type="match status" value="1"/>
</dbReference>
<evidence type="ECO:0000256" key="7">
    <source>
        <dbReference type="HAMAP-Rule" id="MF_01416"/>
    </source>
</evidence>
<comment type="similarity">
    <text evidence="7">Belongs to the ATPase delta chain family.</text>
</comment>
<dbReference type="EMBL" id="BAABGQ010000006">
    <property type="protein sequence ID" value="GAA4503358.1"/>
    <property type="molecule type" value="Genomic_DNA"/>
</dbReference>
<gene>
    <name evidence="7 8" type="primary">atpH</name>
    <name evidence="8" type="ORF">GCM10023172_28050</name>
</gene>
<name>A0ABP8QIV7_9BACT</name>
<comment type="function">
    <text evidence="7">This protein is part of the stalk that links CF(0) to CF(1). It either transmits conformational changes from CF(0) to CF(1) or is implicated in proton conduction.</text>
</comment>
<dbReference type="SUPFAM" id="SSF47928">
    <property type="entry name" value="N-terminal domain of the delta subunit of the F1F0-ATP synthase"/>
    <property type="match status" value="1"/>
</dbReference>
<keyword evidence="3 7" id="KW-0375">Hydrogen ion transport</keyword>
<sequence length="187" mass="20671">MADHQVAARYAKSLLDLAQEQGTLATLKQDMDLLANTMAGSRDLRLLLRNPIVKHDKKLSILTALFSGKVSDMLMRFFQILTSKNREDALEHIGTEFLKQYNALMGVQVAEVTSAAPLTPATRAEIEKMVKLQTGLPDVSLTEKVDASLIGGFVLRVGDRQIDDSVKGNLRRLRTSLTDNTYTPSLN</sequence>
<keyword evidence="9" id="KW-1185">Reference proteome</keyword>
<comment type="function">
    <text evidence="7">F(1)F(0) ATP synthase produces ATP from ADP in the presence of a proton or sodium gradient. F-type ATPases consist of two structural domains, F(1) containing the extramembraneous catalytic core and F(0) containing the membrane proton channel, linked together by a central stalk and a peripheral stalk. During catalysis, ATP synthesis in the catalytic domain of F(1) is coupled via a rotary mechanism of the central stalk subunits to proton translocation.</text>
</comment>
<organism evidence="8 9">
    <name type="scientific">Hymenobacter ginsengisoli</name>
    <dbReference type="NCBI Taxonomy" id="1051626"/>
    <lineage>
        <taxon>Bacteria</taxon>
        <taxon>Pseudomonadati</taxon>
        <taxon>Bacteroidota</taxon>
        <taxon>Cytophagia</taxon>
        <taxon>Cytophagales</taxon>
        <taxon>Hymenobacteraceae</taxon>
        <taxon>Hymenobacter</taxon>
    </lineage>
</organism>
<dbReference type="Pfam" id="PF00213">
    <property type="entry name" value="OSCP"/>
    <property type="match status" value="1"/>
</dbReference>
<keyword evidence="5 7" id="KW-0472">Membrane</keyword>